<organism evidence="1 2">
    <name type="scientific">Haloferula luteola</name>
    <dbReference type="NCBI Taxonomy" id="595692"/>
    <lineage>
        <taxon>Bacteria</taxon>
        <taxon>Pseudomonadati</taxon>
        <taxon>Verrucomicrobiota</taxon>
        <taxon>Verrucomicrobiia</taxon>
        <taxon>Verrucomicrobiales</taxon>
        <taxon>Verrucomicrobiaceae</taxon>
        <taxon>Haloferula</taxon>
    </lineage>
</organism>
<proteinExistence type="predicted"/>
<dbReference type="PANTHER" id="PTHR36455">
    <property type="match status" value="1"/>
</dbReference>
<dbReference type="InterPro" id="IPR008878">
    <property type="entry name" value="Transposase_IS66_Orf2"/>
</dbReference>
<evidence type="ECO:0000313" key="2">
    <source>
        <dbReference type="Proteomes" id="UP000557717"/>
    </source>
</evidence>
<gene>
    <name evidence="1" type="ORF">HNR46_001244</name>
</gene>
<dbReference type="AlphaFoldDB" id="A0A840VAP2"/>
<dbReference type="Pfam" id="PF05717">
    <property type="entry name" value="TnpB_IS66"/>
    <property type="match status" value="1"/>
</dbReference>
<name>A0A840VAP2_9BACT</name>
<reference evidence="1 2" key="1">
    <citation type="submission" date="2020-08" db="EMBL/GenBank/DDBJ databases">
        <title>Genomic Encyclopedia of Type Strains, Phase IV (KMG-IV): sequencing the most valuable type-strain genomes for metagenomic binning, comparative biology and taxonomic classification.</title>
        <authorList>
            <person name="Goeker M."/>
        </authorList>
    </citation>
    <scope>NUCLEOTIDE SEQUENCE [LARGE SCALE GENOMIC DNA]</scope>
    <source>
        <strain evidence="1 2">YC6886</strain>
    </source>
</reference>
<comment type="caution">
    <text evidence="1">The sequence shown here is derived from an EMBL/GenBank/DDBJ whole genome shotgun (WGS) entry which is preliminary data.</text>
</comment>
<dbReference type="EMBL" id="JACHFD010000005">
    <property type="protein sequence ID" value="MBB5351010.1"/>
    <property type="molecule type" value="Genomic_DNA"/>
</dbReference>
<keyword evidence="2" id="KW-1185">Reference proteome</keyword>
<dbReference type="RefSeq" id="WP_184016809.1">
    <property type="nucleotide sequence ID" value="NZ_JACHFD010000005.1"/>
</dbReference>
<dbReference type="PANTHER" id="PTHR36455:SF1">
    <property type="entry name" value="BLR8292 PROTEIN"/>
    <property type="match status" value="1"/>
</dbReference>
<sequence>MLSLANGALKVFLALGPCDMRKSFNGFHTLATEQLRLTSARDALFAFINKRRSRVKLLDFDGTGTWVAAKRLEKGRFNWPVPSEPGQRRIRLHAEALHIPGGGLRLQLGRNRAENTTSGWEFTPSPEVPHGWRGRECVLRKLVGLWGPW</sequence>
<dbReference type="Proteomes" id="UP000557717">
    <property type="component" value="Unassembled WGS sequence"/>
</dbReference>
<protein>
    <submittedName>
        <fullName evidence="1">Transposase</fullName>
    </submittedName>
</protein>
<accession>A0A840VAP2</accession>
<evidence type="ECO:0000313" key="1">
    <source>
        <dbReference type="EMBL" id="MBB5351010.1"/>
    </source>
</evidence>
<dbReference type="NCBIfam" id="NF033819">
    <property type="entry name" value="IS66_TnpB"/>
    <property type="match status" value="1"/>
</dbReference>